<keyword evidence="3" id="KW-1185">Reference proteome</keyword>
<evidence type="ECO:0000313" key="3">
    <source>
        <dbReference type="Proteomes" id="UP000078492"/>
    </source>
</evidence>
<feature type="compositionally biased region" description="Basic and acidic residues" evidence="1">
    <location>
        <begin position="104"/>
        <end position="136"/>
    </location>
</feature>
<name>A0A195E818_9HYME</name>
<accession>A0A195E818</accession>
<proteinExistence type="predicted"/>
<evidence type="ECO:0000313" key="2">
    <source>
        <dbReference type="EMBL" id="KYN21348.1"/>
    </source>
</evidence>
<sequence length="296" mass="33254">MAAPTVSRCAGYPRIISLELRKSISHSRNCLMENDRKEFARGTFHNGEGDEISLPSDRIIRVARDFEVLYIGRLLFTCPKIVCPMGEIVRVRSEANHVNLPSRDSMRVDGGEADGRSGSERRRARDGRSEVDGGERGRAGVLLRGSVVKRIDPNHYDMSRLRFAASTMAGSSPENETPTRVLHTLGQRIKVFHFYPLLTVLSVGTSKTVTMNISSKSDLNLASILRMATTLGQLHSVTTVIRKFMARALFFFFFSVDEKPLGSFNGHPQVAPPWFFFFFFFPFRGALCLEMEIADR</sequence>
<organism evidence="2 3">
    <name type="scientific">Trachymyrmex cornetzi</name>
    <dbReference type="NCBI Taxonomy" id="471704"/>
    <lineage>
        <taxon>Eukaryota</taxon>
        <taxon>Metazoa</taxon>
        <taxon>Ecdysozoa</taxon>
        <taxon>Arthropoda</taxon>
        <taxon>Hexapoda</taxon>
        <taxon>Insecta</taxon>
        <taxon>Pterygota</taxon>
        <taxon>Neoptera</taxon>
        <taxon>Endopterygota</taxon>
        <taxon>Hymenoptera</taxon>
        <taxon>Apocrita</taxon>
        <taxon>Aculeata</taxon>
        <taxon>Formicoidea</taxon>
        <taxon>Formicidae</taxon>
        <taxon>Myrmicinae</taxon>
        <taxon>Trachymyrmex</taxon>
    </lineage>
</organism>
<protein>
    <submittedName>
        <fullName evidence="2">Uncharacterized protein</fullName>
    </submittedName>
</protein>
<evidence type="ECO:0000256" key="1">
    <source>
        <dbReference type="SAM" id="MobiDB-lite"/>
    </source>
</evidence>
<gene>
    <name evidence="2" type="ORF">ALC57_06273</name>
</gene>
<dbReference type="EMBL" id="KQ979479">
    <property type="protein sequence ID" value="KYN21348.1"/>
    <property type="molecule type" value="Genomic_DNA"/>
</dbReference>
<reference evidence="2 3" key="1">
    <citation type="submission" date="2015-09" db="EMBL/GenBank/DDBJ databases">
        <title>Trachymyrmex cornetzi WGS genome.</title>
        <authorList>
            <person name="Nygaard S."/>
            <person name="Hu H."/>
            <person name="Boomsma J."/>
            <person name="Zhang G."/>
        </authorList>
    </citation>
    <scope>NUCLEOTIDE SEQUENCE [LARGE SCALE GENOMIC DNA]</scope>
    <source>
        <strain evidence="2">Tcor2-1</strain>
        <tissue evidence="2">Whole body</tissue>
    </source>
</reference>
<dbReference type="AlphaFoldDB" id="A0A195E818"/>
<feature type="region of interest" description="Disordered" evidence="1">
    <location>
        <begin position="101"/>
        <end position="136"/>
    </location>
</feature>
<dbReference type="Proteomes" id="UP000078492">
    <property type="component" value="Unassembled WGS sequence"/>
</dbReference>